<comment type="subcellular location">
    <subcellularLocation>
        <location evidence="1">Nucleus</location>
    </subcellularLocation>
</comment>
<dbReference type="AlphaFoldDB" id="A0A833QME3"/>
<dbReference type="Pfam" id="PF00533">
    <property type="entry name" value="BRCT"/>
    <property type="match status" value="1"/>
</dbReference>
<name>A0A833QME3_9POAL</name>
<accession>A0A833QME3</accession>
<keyword evidence="3" id="KW-0677">Repeat</keyword>
<dbReference type="GO" id="GO:0008270">
    <property type="term" value="F:zinc ion binding"/>
    <property type="evidence" value="ECO:0007669"/>
    <property type="project" value="UniProtKB-KW"/>
</dbReference>
<dbReference type="EMBL" id="SWLB01000025">
    <property type="protein sequence ID" value="KAF3322223.1"/>
    <property type="molecule type" value="Genomic_DNA"/>
</dbReference>
<keyword evidence="4" id="KW-0227">DNA damage</keyword>
<feature type="region of interest" description="Disordered" evidence="10">
    <location>
        <begin position="202"/>
        <end position="227"/>
    </location>
</feature>
<dbReference type="FunFam" id="3.40.50.10190:FF:000006">
    <property type="entry name" value="Breast cancer type 1 susceptibility protein homolog"/>
    <property type="match status" value="1"/>
</dbReference>
<evidence type="ECO:0000256" key="6">
    <source>
        <dbReference type="ARBA" id="ARBA00022833"/>
    </source>
</evidence>
<keyword evidence="8" id="KW-0539">Nucleus</keyword>
<dbReference type="Pfam" id="PF13771">
    <property type="entry name" value="zf-HC5HC2H"/>
    <property type="match status" value="1"/>
</dbReference>
<gene>
    <name evidence="14" type="ORF">FCM35_KLT13364</name>
</gene>
<evidence type="ECO:0000256" key="3">
    <source>
        <dbReference type="ARBA" id="ARBA00022737"/>
    </source>
</evidence>
<dbReference type="SUPFAM" id="SSF57850">
    <property type="entry name" value="RING/U-box"/>
    <property type="match status" value="1"/>
</dbReference>
<feature type="region of interest" description="Disordered" evidence="10">
    <location>
        <begin position="96"/>
        <end position="125"/>
    </location>
</feature>
<dbReference type="GO" id="GO:0045944">
    <property type="term" value="P:positive regulation of transcription by RNA polymerase II"/>
    <property type="evidence" value="ECO:0007669"/>
    <property type="project" value="TreeGrafter"/>
</dbReference>
<feature type="domain" description="BRCT" evidence="12">
    <location>
        <begin position="477"/>
        <end position="540"/>
    </location>
</feature>
<dbReference type="SMART" id="SM00184">
    <property type="entry name" value="RING"/>
    <property type="match status" value="1"/>
</dbReference>
<proteinExistence type="predicted"/>
<dbReference type="PROSITE" id="PS50172">
    <property type="entry name" value="BRCT"/>
    <property type="match status" value="2"/>
</dbReference>
<evidence type="ECO:0000259" key="13">
    <source>
        <dbReference type="PROSITE" id="PS51805"/>
    </source>
</evidence>
<evidence type="ECO:0000256" key="1">
    <source>
        <dbReference type="ARBA" id="ARBA00004123"/>
    </source>
</evidence>
<comment type="caution">
    <text evidence="14">The sequence shown here is derived from an EMBL/GenBank/DDBJ whole genome shotgun (WGS) entry which is preliminary data.</text>
</comment>
<dbReference type="SMART" id="SM00292">
    <property type="entry name" value="BRCT"/>
    <property type="match status" value="2"/>
</dbReference>
<protein>
    <submittedName>
        <fullName evidence="14">Protein BREAST CANCER SUSCEPTIBILITY 1</fullName>
    </submittedName>
</protein>
<keyword evidence="6" id="KW-0862">Zinc</keyword>
<keyword evidence="5 9" id="KW-0863">Zinc-finger</keyword>
<dbReference type="GO" id="GO:0004842">
    <property type="term" value="F:ubiquitin-protein transferase activity"/>
    <property type="evidence" value="ECO:0007669"/>
    <property type="project" value="TreeGrafter"/>
</dbReference>
<dbReference type="PANTHER" id="PTHR13763:SF9">
    <property type="entry name" value="BRCA1-ASSOCIATED RING DOMAIN PROTEIN 1"/>
    <property type="match status" value="1"/>
</dbReference>
<dbReference type="PROSITE" id="PS50089">
    <property type="entry name" value="ZF_RING_2"/>
    <property type="match status" value="1"/>
</dbReference>
<dbReference type="InterPro" id="IPR036420">
    <property type="entry name" value="BRCT_dom_sf"/>
</dbReference>
<dbReference type="InterPro" id="IPR001357">
    <property type="entry name" value="BRCT_dom"/>
</dbReference>
<dbReference type="PROSITE" id="PS51805">
    <property type="entry name" value="EPHD"/>
    <property type="match status" value="1"/>
</dbReference>
<keyword evidence="7" id="KW-0234">DNA repair</keyword>
<evidence type="ECO:0000313" key="15">
    <source>
        <dbReference type="Proteomes" id="UP000623129"/>
    </source>
</evidence>
<keyword evidence="15" id="KW-1185">Reference proteome</keyword>
<evidence type="ECO:0000259" key="11">
    <source>
        <dbReference type="PROSITE" id="PS50089"/>
    </source>
</evidence>
<feature type="region of interest" description="Disordered" evidence="10">
    <location>
        <begin position="380"/>
        <end position="406"/>
    </location>
</feature>
<dbReference type="InterPro" id="IPR001841">
    <property type="entry name" value="Znf_RING"/>
</dbReference>
<dbReference type="Gene3D" id="3.40.50.10190">
    <property type="entry name" value="BRCT domain"/>
    <property type="match status" value="2"/>
</dbReference>
<dbReference type="Proteomes" id="UP000623129">
    <property type="component" value="Unassembled WGS sequence"/>
</dbReference>
<feature type="domain" description="RING-type" evidence="11">
    <location>
        <begin position="24"/>
        <end position="61"/>
    </location>
</feature>
<feature type="domain" description="PHD-type" evidence="13">
    <location>
        <begin position="267"/>
        <end position="377"/>
    </location>
</feature>
<dbReference type="Pfam" id="PF13920">
    <property type="entry name" value="zf-C3HC4_3"/>
    <property type="match status" value="1"/>
</dbReference>
<evidence type="ECO:0000256" key="2">
    <source>
        <dbReference type="ARBA" id="ARBA00022723"/>
    </source>
</evidence>
<feature type="domain" description="BRCT" evidence="12">
    <location>
        <begin position="561"/>
        <end position="655"/>
    </location>
</feature>
<dbReference type="Gene3D" id="3.30.40.10">
    <property type="entry name" value="Zinc/RING finger domain, C3HC4 (zinc finger)"/>
    <property type="match status" value="2"/>
</dbReference>
<evidence type="ECO:0000256" key="5">
    <source>
        <dbReference type="ARBA" id="ARBA00022771"/>
    </source>
</evidence>
<dbReference type="GO" id="GO:0000724">
    <property type="term" value="P:double-strand break repair via homologous recombination"/>
    <property type="evidence" value="ECO:0007669"/>
    <property type="project" value="TreeGrafter"/>
</dbReference>
<dbReference type="InterPro" id="IPR034732">
    <property type="entry name" value="EPHD"/>
</dbReference>
<evidence type="ECO:0000256" key="7">
    <source>
        <dbReference type="ARBA" id="ARBA00023204"/>
    </source>
</evidence>
<feature type="compositionally biased region" description="Low complexity" evidence="10">
    <location>
        <begin position="106"/>
        <end position="120"/>
    </location>
</feature>
<evidence type="ECO:0000259" key="12">
    <source>
        <dbReference type="PROSITE" id="PS50172"/>
    </source>
</evidence>
<reference evidence="14" key="1">
    <citation type="submission" date="2020-01" db="EMBL/GenBank/DDBJ databases">
        <title>Genome sequence of Kobresia littledalei, the first chromosome-level genome in the family Cyperaceae.</title>
        <authorList>
            <person name="Qu G."/>
        </authorList>
    </citation>
    <scope>NUCLEOTIDE SEQUENCE</scope>
    <source>
        <strain evidence="14">C.B.Clarke</strain>
        <tissue evidence="14">Leaf</tissue>
    </source>
</reference>
<dbReference type="SMART" id="SM00249">
    <property type="entry name" value="PHD"/>
    <property type="match status" value="1"/>
</dbReference>
<dbReference type="PANTHER" id="PTHR13763">
    <property type="entry name" value="BREAST CANCER TYPE 1 SUSCEPTIBILITY PROTEIN BRCA1"/>
    <property type="match status" value="1"/>
</dbReference>
<dbReference type="GO" id="GO:0005634">
    <property type="term" value="C:nucleus"/>
    <property type="evidence" value="ECO:0007669"/>
    <property type="project" value="UniProtKB-SubCell"/>
</dbReference>
<evidence type="ECO:0000313" key="14">
    <source>
        <dbReference type="EMBL" id="KAF3322223.1"/>
    </source>
</evidence>
<dbReference type="InterPro" id="IPR013083">
    <property type="entry name" value="Znf_RING/FYVE/PHD"/>
</dbReference>
<dbReference type="InterPro" id="IPR031099">
    <property type="entry name" value="BRCA1-associated"/>
</dbReference>
<evidence type="ECO:0000256" key="10">
    <source>
        <dbReference type="SAM" id="MobiDB-lite"/>
    </source>
</evidence>
<organism evidence="14 15">
    <name type="scientific">Carex littledalei</name>
    <dbReference type="NCBI Taxonomy" id="544730"/>
    <lineage>
        <taxon>Eukaryota</taxon>
        <taxon>Viridiplantae</taxon>
        <taxon>Streptophyta</taxon>
        <taxon>Embryophyta</taxon>
        <taxon>Tracheophyta</taxon>
        <taxon>Spermatophyta</taxon>
        <taxon>Magnoliopsida</taxon>
        <taxon>Liliopsida</taxon>
        <taxon>Poales</taxon>
        <taxon>Cyperaceae</taxon>
        <taxon>Cyperoideae</taxon>
        <taxon>Cariceae</taxon>
        <taxon>Carex</taxon>
        <taxon>Carex subgen. Euthyceras</taxon>
    </lineage>
</organism>
<dbReference type="OrthoDB" id="2384350at2759"/>
<keyword evidence="2" id="KW-0479">Metal-binding</keyword>
<sequence>MENLRRSLNPLVLNLQKMELELTCPMCLKLLSLPTFLPCNHVSCSHCATTSINGYGCPLCKVAFRYQDLKPATQIEAVVTIYRSLSSTVSSILKPREQQQVDISDTKTPSGGSGSPDTSGNENKMDNFECEQQQLYSIIGSKLGFPDARANAIVSNKFDKSNLDTEACKKGACRADMTTCIEQKGHCGPPLSDDARNIDSDSYDVHSAPVLKGPTKRDAKTGAVQNNDNSIREPKKLKMTGNPYNEKSNGDQVNPSIAECGFCHSFKSSEVTGPVSHYLDGAPVNDNRALLPSTLHAHDKCIEWAPQAYFEGDNAMNVEEEMMRASKIKCIKCGLKGAALGCYSKSCRRSYHFLCAHETPGCRWDMVNFLLLCPVHSSKKLPCDRSKSKTKKAKRAGSPNSLTGDLTSSVMNQRGERWITSHTLTREWLLCGSALSDEQKVVYIAISYQPQFTLFRLVKFWSFCSQEILEEFGNITGVEVTNNWKSNVTHVISATDEQGGCGRSLKVLMAILGGKWIVGVDWLKACVEAGHPVSEEPFEISHDVYGAFDGPKTGRLRAMQKAPKLFAELSFHFSGRFLPYYKGYLEDLIVAAGGTIIDKANLSSSSFVVYSTEPPQGSNQEGLNEAINKRKIEAEELVAATGSRAVAHTWLLDSIAACSLQQAA</sequence>
<dbReference type="InterPro" id="IPR001965">
    <property type="entry name" value="Znf_PHD"/>
</dbReference>
<dbReference type="SUPFAM" id="SSF52113">
    <property type="entry name" value="BRCT domain"/>
    <property type="match status" value="2"/>
</dbReference>
<evidence type="ECO:0000256" key="8">
    <source>
        <dbReference type="ARBA" id="ARBA00023242"/>
    </source>
</evidence>
<evidence type="ECO:0000256" key="9">
    <source>
        <dbReference type="PROSITE-ProRule" id="PRU00175"/>
    </source>
</evidence>
<evidence type="ECO:0000256" key="4">
    <source>
        <dbReference type="ARBA" id="ARBA00022763"/>
    </source>
</evidence>